<dbReference type="RefSeq" id="WP_119148550.1">
    <property type="nucleotide sequence ID" value="NZ_QXJM01000028.1"/>
</dbReference>
<comment type="caution">
    <text evidence="1">The sequence shown here is derived from an EMBL/GenBank/DDBJ whole genome shotgun (WGS) entry which is preliminary data.</text>
</comment>
<evidence type="ECO:0000313" key="2">
    <source>
        <dbReference type="Proteomes" id="UP000266340"/>
    </source>
</evidence>
<keyword evidence="2" id="KW-1185">Reference proteome</keyword>
<gene>
    <name evidence="1" type="ORF">D3H35_07840</name>
</gene>
<name>A0A398CPP1_9BACL</name>
<dbReference type="InterPro" id="IPR046720">
    <property type="entry name" value="DUF6612"/>
</dbReference>
<organism evidence="1 2">
    <name type="scientific">Cohnella faecalis</name>
    <dbReference type="NCBI Taxonomy" id="2315694"/>
    <lineage>
        <taxon>Bacteria</taxon>
        <taxon>Bacillati</taxon>
        <taxon>Bacillota</taxon>
        <taxon>Bacilli</taxon>
        <taxon>Bacillales</taxon>
        <taxon>Paenibacillaceae</taxon>
        <taxon>Cohnella</taxon>
    </lineage>
</organism>
<proteinExistence type="predicted"/>
<reference evidence="1 2" key="1">
    <citation type="submission" date="2018-09" db="EMBL/GenBank/DDBJ databases">
        <title>Cohnella cavernae sp. nov., isolated from a karst cave.</title>
        <authorList>
            <person name="Zhu H."/>
        </authorList>
    </citation>
    <scope>NUCLEOTIDE SEQUENCE [LARGE SCALE GENOMIC DNA]</scope>
    <source>
        <strain evidence="1 2">K2E09-144</strain>
    </source>
</reference>
<protein>
    <submittedName>
        <fullName evidence="1">Uncharacterized protein</fullName>
    </submittedName>
</protein>
<dbReference type="EMBL" id="QXJM01000028">
    <property type="protein sequence ID" value="RIE04150.1"/>
    <property type="molecule type" value="Genomic_DNA"/>
</dbReference>
<dbReference type="OrthoDB" id="2594361at2"/>
<dbReference type="AlphaFoldDB" id="A0A398CPP1"/>
<dbReference type="Proteomes" id="UP000266340">
    <property type="component" value="Unassembled WGS sequence"/>
</dbReference>
<accession>A0A398CPP1</accession>
<evidence type="ECO:0000313" key="1">
    <source>
        <dbReference type="EMBL" id="RIE04150.1"/>
    </source>
</evidence>
<dbReference type="Pfam" id="PF20316">
    <property type="entry name" value="DUF6612"/>
    <property type="match status" value="1"/>
</dbReference>
<sequence>MVGEYPVIVLITVRRYPPGRYVRHVFIVISGSLFSARRHYFLRGVLVVQGRGVVLGRVAVCNVFRATVVGRRMADQSEDAAKQLKKYGFELNLNQKMSGESAGSNSTVKLDMQGRAELGPLKLDQTNKSDIDGEKSSLRAILVPDAYYMYSDEFKEWSKLSKEETANVVRTLSSLQINLAESIEGVRGLGSALAVKPSGDEIAISYNGNGPEALTFSRACWRAHWICRAWSRPFATRSRSIRSRYSSSWTPSIIGRCRTGSIPS</sequence>